<dbReference type="SUPFAM" id="SSF82754">
    <property type="entry name" value="C-terminal, gelsolin-like domain of Sec23/24"/>
    <property type="match status" value="1"/>
</dbReference>
<dbReference type="PANTHER" id="PTHR11141">
    <property type="entry name" value="PROTEIN TRANSPORT PROTEIN SEC23"/>
    <property type="match status" value="1"/>
</dbReference>
<name>I0Z976_COCSC</name>
<reference evidence="4 5" key="1">
    <citation type="journal article" date="2012" name="Genome Biol.">
        <title>The genome of the polar eukaryotic microalga coccomyxa subellipsoidea reveals traits of cold adaptation.</title>
        <authorList>
            <person name="Blanc G."/>
            <person name="Agarkova I."/>
            <person name="Grimwood J."/>
            <person name="Kuo A."/>
            <person name="Brueggeman A."/>
            <person name="Dunigan D."/>
            <person name="Gurnon J."/>
            <person name="Ladunga I."/>
            <person name="Lindquist E."/>
            <person name="Lucas S."/>
            <person name="Pangilinan J."/>
            <person name="Proschold T."/>
            <person name="Salamov A."/>
            <person name="Schmutz J."/>
            <person name="Weeks D."/>
            <person name="Yamada T."/>
            <person name="Claverie J.M."/>
            <person name="Grigoriev I."/>
            <person name="Van Etten J."/>
            <person name="Lomsadze A."/>
            <person name="Borodovsky M."/>
        </authorList>
    </citation>
    <scope>NUCLEOTIDE SEQUENCE [LARGE SCALE GENOMIC DNA]</scope>
    <source>
        <strain evidence="4 5">C-169</strain>
    </source>
</reference>
<dbReference type="GO" id="GO:0046872">
    <property type="term" value="F:metal ion binding"/>
    <property type="evidence" value="ECO:0007669"/>
    <property type="project" value="UniProtKB-KW"/>
</dbReference>
<accession>I0Z976</accession>
<feature type="domain" description="Sec23/Sec24 beta-sandwich" evidence="3">
    <location>
        <begin position="239"/>
        <end position="336"/>
    </location>
</feature>
<dbReference type="InterPro" id="IPR036180">
    <property type="entry name" value="Gelsolin-like_dom_sf"/>
</dbReference>
<organism evidence="4 5">
    <name type="scientific">Coccomyxa subellipsoidea (strain C-169)</name>
    <name type="common">Green microalga</name>
    <dbReference type="NCBI Taxonomy" id="574566"/>
    <lineage>
        <taxon>Eukaryota</taxon>
        <taxon>Viridiplantae</taxon>
        <taxon>Chlorophyta</taxon>
        <taxon>core chlorophytes</taxon>
        <taxon>Trebouxiophyceae</taxon>
        <taxon>Trebouxiophyceae incertae sedis</taxon>
        <taxon>Coccomyxaceae</taxon>
        <taxon>Coccomyxa</taxon>
        <taxon>Coccomyxa subellipsoidea</taxon>
    </lineage>
</organism>
<keyword evidence="1" id="KW-0472">Membrane</keyword>
<dbReference type="InterPro" id="IPR037364">
    <property type="entry name" value="Sec23"/>
</dbReference>
<evidence type="ECO:0000256" key="1">
    <source>
        <dbReference type="RuleBase" id="RU365030"/>
    </source>
</evidence>
<dbReference type="OrthoDB" id="566421at2759"/>
<dbReference type="InterPro" id="IPR012990">
    <property type="entry name" value="Beta-sandwich_Sec23_24"/>
</dbReference>
<comment type="caution">
    <text evidence="4">The sequence shown here is derived from an EMBL/GenBank/DDBJ whole genome shotgun (WGS) entry which is preliminary data.</text>
</comment>
<dbReference type="KEGG" id="csl:COCSUDRAFT_55218"/>
<proteinExistence type="inferred from homology"/>
<dbReference type="AlphaFoldDB" id="I0Z976"/>
<dbReference type="Gene3D" id="3.40.50.410">
    <property type="entry name" value="von Willebrand factor, type A domain"/>
    <property type="match status" value="1"/>
</dbReference>
<evidence type="ECO:0000259" key="2">
    <source>
        <dbReference type="Pfam" id="PF04811"/>
    </source>
</evidence>
<evidence type="ECO:0000259" key="3">
    <source>
        <dbReference type="Pfam" id="PF08033"/>
    </source>
</evidence>
<keyword evidence="1" id="KW-0968">Cytoplasmic vesicle</keyword>
<keyword evidence="1" id="KW-0963">Cytoplasm</keyword>
<dbReference type="GO" id="GO:0070971">
    <property type="term" value="C:endoplasmic reticulum exit site"/>
    <property type="evidence" value="ECO:0007669"/>
    <property type="project" value="TreeGrafter"/>
</dbReference>
<evidence type="ECO:0000313" key="4">
    <source>
        <dbReference type="EMBL" id="EIE27195.1"/>
    </source>
</evidence>
<comment type="subcellular location">
    <subcellularLocation>
        <location evidence="1">Cytoplasmic vesicle</location>
        <location evidence="1">COPII-coated vesicle membrane</location>
        <topology evidence="1">Peripheral membrane protein</topology>
        <orientation evidence="1">Cytoplasmic side</orientation>
    </subcellularLocation>
    <subcellularLocation>
        <location evidence="1">Endoplasmic reticulum membrane</location>
        <topology evidence="1">Peripheral membrane protein</topology>
        <orientation evidence="1">Cytoplasmic side</orientation>
    </subcellularLocation>
</comment>
<keyword evidence="1" id="KW-0862">Zinc</keyword>
<dbReference type="GO" id="GO:0090110">
    <property type="term" value="P:COPII-coated vesicle cargo loading"/>
    <property type="evidence" value="ECO:0007669"/>
    <property type="project" value="TreeGrafter"/>
</dbReference>
<dbReference type="Gene3D" id="1.20.120.730">
    <property type="entry name" value="Sec23/Sec24 helical domain"/>
    <property type="match status" value="1"/>
</dbReference>
<dbReference type="SUPFAM" id="SSF81995">
    <property type="entry name" value="beta-sandwich domain of Sec23/24"/>
    <property type="match status" value="1"/>
</dbReference>
<dbReference type="GO" id="GO:0030127">
    <property type="term" value="C:COPII vesicle coat"/>
    <property type="evidence" value="ECO:0007669"/>
    <property type="project" value="InterPro"/>
</dbReference>
<keyword evidence="1" id="KW-0479">Metal-binding</keyword>
<protein>
    <recommendedName>
        <fullName evidence="1">Protein transport protein SEC23</fullName>
    </recommendedName>
</protein>
<feature type="domain" description="Sec23/Sec24 trunk" evidence="2">
    <location>
        <begin position="5"/>
        <end position="234"/>
    </location>
</feature>
<dbReference type="GO" id="GO:0006886">
    <property type="term" value="P:intracellular protein transport"/>
    <property type="evidence" value="ECO:0007669"/>
    <property type="project" value="InterPro"/>
</dbReference>
<dbReference type="InterPro" id="IPR006896">
    <property type="entry name" value="Sec23/24_trunk_dom"/>
</dbReference>
<keyword evidence="1" id="KW-0653">Protein transport</keyword>
<dbReference type="EMBL" id="AGSI01000001">
    <property type="protein sequence ID" value="EIE27195.1"/>
    <property type="molecule type" value="Genomic_DNA"/>
</dbReference>
<dbReference type="InterPro" id="IPR029006">
    <property type="entry name" value="ADF-H/Gelsolin-like_dom_sf"/>
</dbReference>
<keyword evidence="1" id="KW-0931">ER-Golgi transport</keyword>
<dbReference type="STRING" id="574566.I0Z976"/>
<keyword evidence="5" id="KW-1185">Reference proteome</keyword>
<gene>
    <name evidence="4" type="ORF">COCSUDRAFT_55218</name>
</gene>
<dbReference type="eggNOG" id="KOG1986">
    <property type="taxonomic scope" value="Eukaryota"/>
</dbReference>
<dbReference type="InterPro" id="IPR036465">
    <property type="entry name" value="vWFA_dom_sf"/>
</dbReference>
<comment type="similarity">
    <text evidence="1">Belongs to the SEC23/SEC24 family. SEC23 subfamily.</text>
</comment>
<keyword evidence="1" id="KW-0256">Endoplasmic reticulum</keyword>
<dbReference type="Pfam" id="PF04811">
    <property type="entry name" value="Sec23_trunk"/>
    <property type="match status" value="1"/>
</dbReference>
<keyword evidence="1" id="KW-0813">Transport</keyword>
<sequence length="626" mass="65928">MQTFLPQVITSLPDATRVSLLAFSAAVAVFDLSRSNAVAAHVLPGDGDMDEAVLRAVKGSLSACLAPLGECRPAALAAIKSLRPTQQGRHRERPRCTGAAIEAGLHILSLAQASRADAAAAAAAPHAQTGMSRAATPMDGRMLIGPGRVPVRSLDRDDRAADAHSLREGAKAFQRLAQAAADLGAAVDILGTGMSAVNVPLLSTVARASGGSLTLHAGYSGISGANLAASLQRQVGRRGTLEVYASPGLAVTRIIGPVTDLPAGWTRNGAAAKRAKRGGGCAAVALRAVERGTAVSFHLDVVKPLEAKAYVQVVLSWQDSAGRTLRRVVTRKLQTTTVLSAYVRHVDVPLAAVLLAKGVVQDAVRSEAAAHGELAPIRASIGKHLQHVAACFGEATWETPEQPGWFSRRRKLWKLPHQLRLFAEVLYQLQRGPVLGTVMGHADEKALLHSVLLGSPLDLSQSLLLPVLHIHNRETGHFDVTPAANLALSPGAAAVLDHGSHIFVWHGSALSSFRDCDSVRASCLDHAVRLSSGRFPIPDLRVVTQGTGDARYVSARLMPLQHDSPEEQLSQVPGLAALSTKDRAALILQQPPTDEFSFLGWCRSLAVDVPAAPDSLSAVLAHMSVQ</sequence>
<dbReference type="PANTHER" id="PTHR11141:SF6">
    <property type="entry name" value="PROTEIN TRANSPORT PROTEIN SEC23 A"/>
    <property type="match status" value="1"/>
</dbReference>
<dbReference type="Proteomes" id="UP000007264">
    <property type="component" value="Unassembled WGS sequence"/>
</dbReference>
<dbReference type="RefSeq" id="XP_005651739.1">
    <property type="nucleotide sequence ID" value="XM_005651682.1"/>
</dbReference>
<dbReference type="InterPro" id="IPR036175">
    <property type="entry name" value="Sec23/24_helical_dom_sf"/>
</dbReference>
<dbReference type="Gene3D" id="3.40.20.10">
    <property type="entry name" value="Severin"/>
    <property type="match status" value="1"/>
</dbReference>
<dbReference type="GO" id="GO:0005789">
    <property type="term" value="C:endoplasmic reticulum membrane"/>
    <property type="evidence" value="ECO:0007669"/>
    <property type="project" value="UniProtKB-SubCell"/>
</dbReference>
<comment type="function">
    <text evidence="1">Component of the coat protein complex II (COPII) which promotes the formation of transport vesicles from the endoplasmic reticulum (ER). The coat has two main functions, the physical deformation of the endoplasmic reticulum membrane into vesicles and the selection of cargo molecules.</text>
</comment>
<dbReference type="Pfam" id="PF08033">
    <property type="entry name" value="Sec23_BS"/>
    <property type="match status" value="1"/>
</dbReference>
<dbReference type="GO" id="GO:0005096">
    <property type="term" value="F:GTPase activator activity"/>
    <property type="evidence" value="ECO:0007669"/>
    <property type="project" value="TreeGrafter"/>
</dbReference>
<dbReference type="SUPFAM" id="SSF81811">
    <property type="entry name" value="Helical domain of Sec23/24"/>
    <property type="match status" value="1"/>
</dbReference>
<dbReference type="GeneID" id="17045210"/>
<dbReference type="SUPFAM" id="SSF53300">
    <property type="entry name" value="vWA-like"/>
    <property type="match status" value="1"/>
</dbReference>
<evidence type="ECO:0000313" key="5">
    <source>
        <dbReference type="Proteomes" id="UP000007264"/>
    </source>
</evidence>